<feature type="transmembrane region" description="Helical" evidence="1">
    <location>
        <begin position="139"/>
        <end position="163"/>
    </location>
</feature>
<feature type="transmembrane region" description="Helical" evidence="1">
    <location>
        <begin position="61"/>
        <end position="88"/>
    </location>
</feature>
<keyword evidence="1" id="KW-0812">Transmembrane</keyword>
<dbReference type="Proteomes" id="UP000516093">
    <property type="component" value="Chromosome"/>
</dbReference>
<dbReference type="Pfam" id="PF10011">
    <property type="entry name" value="DUF2254"/>
    <property type="match status" value="1"/>
</dbReference>
<sequence length="437" mass="47802">MNRLRALWLNLDASLWFIPTLMVAGAILLAFALVFIDLRIEHDWLEEYPLLFGAGSDGARGVLTAIAGSMITVAGLIFSLTLSTLAQVSSQYTPRVLRNFMSDRANQMVLGFFVSIFVYCLIVLRTIRGGDEGSFIPSLAVLMGLVLALVSIGVLIFFIHHIANSIQASNIVRNATEETEAAIKRLFPEQLGQEADADEAQKLLRQAGQLSWLTVPSRTNGYVQSVDEEGLLDLARNLHGVIRMEHGIGGFVARGAALASVAVYQGEAPALDDKLTDQINSRFGLGSQRTIEQDAGFGLRQIVDIALKALSPGVNDTTTAIICIDHLGSLVAQLADRQLASPLRTNNNRVRVVAVRPSFEQFVTTAFDQICVCADGNVAIYLRLLTALSVIGQRTNDPRRILVLHQQRGLIGEAAERTLHTEYERTQVRERLALLES</sequence>
<protein>
    <submittedName>
        <fullName evidence="2">DUF2254 domain-containing protein</fullName>
    </submittedName>
</protein>
<dbReference type="EMBL" id="CP060784">
    <property type="protein sequence ID" value="QNP51684.1"/>
    <property type="molecule type" value="Genomic_DNA"/>
</dbReference>
<feature type="transmembrane region" description="Helical" evidence="1">
    <location>
        <begin position="15"/>
        <end position="40"/>
    </location>
</feature>
<accession>A0A7H0GTR8</accession>
<keyword evidence="3" id="KW-1185">Reference proteome</keyword>
<dbReference type="KEGG" id="hqi:H9L05_17170"/>
<dbReference type="InterPro" id="IPR018723">
    <property type="entry name" value="DUF2254_membrane"/>
</dbReference>
<organism evidence="2 3">
    <name type="scientific">Hymenobacter qilianensis</name>
    <dbReference type="NCBI Taxonomy" id="1385715"/>
    <lineage>
        <taxon>Bacteria</taxon>
        <taxon>Pseudomonadati</taxon>
        <taxon>Bacteroidota</taxon>
        <taxon>Cytophagia</taxon>
        <taxon>Cytophagales</taxon>
        <taxon>Hymenobacteraceae</taxon>
        <taxon>Hymenobacter</taxon>
    </lineage>
</organism>
<evidence type="ECO:0000313" key="3">
    <source>
        <dbReference type="Proteomes" id="UP000516093"/>
    </source>
</evidence>
<keyword evidence="1" id="KW-0472">Membrane</keyword>
<proteinExistence type="predicted"/>
<feature type="transmembrane region" description="Helical" evidence="1">
    <location>
        <begin position="108"/>
        <end position="127"/>
    </location>
</feature>
<name>A0A7H0GTR8_9BACT</name>
<dbReference type="RefSeq" id="WP_187731961.1">
    <property type="nucleotide sequence ID" value="NZ_BMFN01000003.1"/>
</dbReference>
<evidence type="ECO:0000256" key="1">
    <source>
        <dbReference type="SAM" id="Phobius"/>
    </source>
</evidence>
<keyword evidence="1" id="KW-1133">Transmembrane helix</keyword>
<evidence type="ECO:0000313" key="2">
    <source>
        <dbReference type="EMBL" id="QNP51684.1"/>
    </source>
</evidence>
<reference evidence="2 3" key="1">
    <citation type="submission" date="2020-08" db="EMBL/GenBank/DDBJ databases">
        <title>Genome sequence of Hymenobacter qilianensis JCM 19763T.</title>
        <authorList>
            <person name="Hyun D.-W."/>
            <person name="Bae J.-W."/>
        </authorList>
    </citation>
    <scope>NUCLEOTIDE SEQUENCE [LARGE SCALE GENOMIC DNA]</scope>
    <source>
        <strain evidence="2 3">JCM 19763</strain>
    </source>
</reference>
<dbReference type="AlphaFoldDB" id="A0A7H0GTR8"/>
<gene>
    <name evidence="2" type="ORF">H9L05_17170</name>
</gene>